<feature type="compositionally biased region" description="Low complexity" evidence="2">
    <location>
        <begin position="733"/>
        <end position="784"/>
    </location>
</feature>
<organism evidence="4 5">
    <name type="scientific">Perkinsus olseni</name>
    <name type="common">Perkinsus atlanticus</name>
    <dbReference type="NCBI Taxonomy" id="32597"/>
    <lineage>
        <taxon>Eukaryota</taxon>
        <taxon>Sar</taxon>
        <taxon>Alveolata</taxon>
        <taxon>Perkinsozoa</taxon>
        <taxon>Perkinsea</taxon>
        <taxon>Perkinsida</taxon>
        <taxon>Perkinsidae</taxon>
        <taxon>Perkinsus</taxon>
    </lineage>
</organism>
<feature type="region of interest" description="Disordered" evidence="2">
    <location>
        <begin position="362"/>
        <end position="609"/>
    </location>
</feature>
<feature type="domain" description="RRM" evidence="3">
    <location>
        <begin position="285"/>
        <end position="363"/>
    </location>
</feature>
<dbReference type="PANTHER" id="PTHR15241">
    <property type="entry name" value="TRANSFORMER-2-RELATED"/>
    <property type="match status" value="1"/>
</dbReference>
<dbReference type="InterPro" id="IPR012677">
    <property type="entry name" value="Nucleotide-bd_a/b_plait_sf"/>
</dbReference>
<proteinExistence type="predicted"/>
<dbReference type="InterPro" id="IPR035979">
    <property type="entry name" value="RBD_domain_sf"/>
</dbReference>
<dbReference type="AlphaFoldDB" id="A0A7J6LSZ5"/>
<keyword evidence="1" id="KW-0694">RNA-binding</keyword>
<dbReference type="Gene3D" id="3.30.70.330">
    <property type="match status" value="3"/>
</dbReference>
<evidence type="ECO:0000259" key="3">
    <source>
        <dbReference type="PROSITE" id="PS50102"/>
    </source>
</evidence>
<feature type="compositionally biased region" description="Low complexity" evidence="2">
    <location>
        <begin position="240"/>
        <end position="249"/>
    </location>
</feature>
<name>A0A7J6LSZ5_PEROL</name>
<feature type="compositionally biased region" description="Basic and acidic residues" evidence="2">
    <location>
        <begin position="456"/>
        <end position="466"/>
    </location>
</feature>
<gene>
    <name evidence="4" type="ORF">FOL46_005513</name>
</gene>
<feature type="compositionally biased region" description="Low complexity" evidence="2">
    <location>
        <begin position="598"/>
        <end position="607"/>
    </location>
</feature>
<dbReference type="PROSITE" id="PS50102">
    <property type="entry name" value="RRM"/>
    <property type="match status" value="3"/>
</dbReference>
<dbReference type="InterPro" id="IPR000504">
    <property type="entry name" value="RRM_dom"/>
</dbReference>
<evidence type="ECO:0000256" key="1">
    <source>
        <dbReference type="PROSITE-ProRule" id="PRU00176"/>
    </source>
</evidence>
<feature type="domain" description="RRM" evidence="3">
    <location>
        <begin position="7"/>
        <end position="84"/>
    </location>
</feature>
<feature type="compositionally biased region" description="Low complexity" evidence="2">
    <location>
        <begin position="685"/>
        <end position="701"/>
    </location>
</feature>
<feature type="compositionally biased region" description="Basic and acidic residues" evidence="2">
    <location>
        <begin position="482"/>
        <end position="504"/>
    </location>
</feature>
<dbReference type="Proteomes" id="UP000572268">
    <property type="component" value="Unassembled WGS sequence"/>
</dbReference>
<sequence length="784" mass="87092">MLKMEERKLFLGGLPPNCDKQQLREYFSQFGAIEDSIVMIDRATGRSRGFGFITFLQPQDMEVCLDHMPHVIMDKTIDVKRAVEGGLGPRVTRHRQQGPMKAAWTNNDNIYYYGGSSSRGGGSYRGYSGGKWSTSSSYTLPYRVPDDPSKVFIGGLPASADEDSLTDMLGQYGNIVDCNVMFDRGTGRNRGFGYATFSTPAEANAACHGGDSNVMDGKWVEVKPCTRLEFPTSTPPPPTTTNTETFKPTSGAVYGSYQQQQQRGAYSTQQAQKQQQQPKLSDNPCKVFLGGLPQSADQDRVTEHLSQYGNVLDVTVMYDRDTGRHRGFAYATFSNNEEAQAAINGNSNNVIDGKWVQVKPSSRSMEHVGKAFQVTQQQQQQGSGGGHYRNGASDRVAAPRIPTLLGRYTSGKRRDDKQERTLVGYSRYQSSLRPKDQPDHHGTSDAGDDEDQQQQEQHEAQPELRQQEPPPPQQQQQQLSPHRQEEEAVVEDRKYSQPEQRVEDAGNEQQQPPLQQRQQQQSLGGPQYEQPTPDQALHQQQQHGLMQQPQPEQRQQQLSTPPPGTFIPLNNSQQQQQQATQGFPPPPPPQYGMVMTTPPASTPQQSMMPPPTTTGPVYSGGLPMGTGTTANTVAFYQHHQGYRAPPTFVPMPPPPPSYPPQQAPPPGMIPASAVLSQQPPPPQHQYPFNQQQQHITSQHVQRLTPTTSFPCPPVAPMSTPPPSSSMGGGAGFGFVPPMGMFGRFPPQYMQQQQQQQQQEQQQQQQQQQFQQQQMAAQQYRSGPY</sequence>
<dbReference type="EMBL" id="JABANN010000335">
    <property type="protein sequence ID" value="KAF4661971.1"/>
    <property type="molecule type" value="Genomic_DNA"/>
</dbReference>
<dbReference type="SUPFAM" id="SSF54928">
    <property type="entry name" value="RNA-binding domain, RBD"/>
    <property type="match status" value="3"/>
</dbReference>
<feature type="compositionally biased region" description="Polar residues" evidence="2">
    <location>
        <begin position="256"/>
        <end position="268"/>
    </location>
</feature>
<dbReference type="Pfam" id="PF00076">
    <property type="entry name" value="RRM_1"/>
    <property type="match status" value="3"/>
</dbReference>
<feature type="region of interest" description="Disordered" evidence="2">
    <location>
        <begin position="228"/>
        <end position="282"/>
    </location>
</feature>
<feature type="compositionally biased region" description="Low complexity" evidence="2">
    <location>
        <begin position="509"/>
        <end position="557"/>
    </location>
</feature>
<accession>A0A7J6LSZ5</accession>
<feature type="region of interest" description="Disordered" evidence="2">
    <location>
        <begin position="676"/>
        <end position="784"/>
    </location>
</feature>
<evidence type="ECO:0000256" key="2">
    <source>
        <dbReference type="SAM" id="MobiDB-lite"/>
    </source>
</evidence>
<reference evidence="4 5" key="1">
    <citation type="submission" date="2020-04" db="EMBL/GenBank/DDBJ databases">
        <title>Perkinsus olseni comparative genomics.</title>
        <authorList>
            <person name="Bogema D.R."/>
        </authorList>
    </citation>
    <scope>NUCLEOTIDE SEQUENCE [LARGE SCALE GENOMIC DNA]</scope>
    <source>
        <strain evidence="4">ATCC PRA-31</strain>
    </source>
</reference>
<dbReference type="SMART" id="SM00360">
    <property type="entry name" value="RRM"/>
    <property type="match status" value="3"/>
</dbReference>
<feature type="compositionally biased region" description="Basic and acidic residues" evidence="2">
    <location>
        <begin position="433"/>
        <end position="443"/>
    </location>
</feature>
<evidence type="ECO:0000313" key="4">
    <source>
        <dbReference type="EMBL" id="KAF4661971.1"/>
    </source>
</evidence>
<feature type="compositionally biased region" description="Low complexity" evidence="2">
    <location>
        <begin position="573"/>
        <end position="582"/>
    </location>
</feature>
<evidence type="ECO:0000313" key="5">
    <source>
        <dbReference type="Proteomes" id="UP000572268"/>
    </source>
</evidence>
<dbReference type="GO" id="GO:0003723">
    <property type="term" value="F:RNA binding"/>
    <property type="evidence" value="ECO:0007669"/>
    <property type="project" value="UniProtKB-UniRule"/>
</dbReference>
<protein>
    <recommendedName>
        <fullName evidence="3">RRM domain-containing protein</fullName>
    </recommendedName>
</protein>
<comment type="caution">
    <text evidence="4">The sequence shown here is derived from an EMBL/GenBank/DDBJ whole genome shotgun (WGS) entry which is preliminary data.</text>
</comment>
<feature type="compositionally biased region" description="Pro residues" evidence="2">
    <location>
        <begin position="710"/>
        <end position="723"/>
    </location>
</feature>
<feature type="domain" description="RRM" evidence="3">
    <location>
        <begin position="149"/>
        <end position="227"/>
    </location>
</feature>